<dbReference type="RefSeq" id="WP_307337722.1">
    <property type="nucleotide sequence ID" value="NZ_JAUSUD010000003.1"/>
</dbReference>
<evidence type="ECO:0000313" key="3">
    <source>
        <dbReference type="Proteomes" id="UP001234495"/>
    </source>
</evidence>
<feature type="domain" description="Endospore appendages core" evidence="1">
    <location>
        <begin position="26"/>
        <end position="133"/>
    </location>
</feature>
<reference evidence="2 3" key="1">
    <citation type="submission" date="2023-07" db="EMBL/GenBank/DDBJ databases">
        <title>Genomic Encyclopedia of Type Strains, Phase IV (KMG-IV): sequencing the most valuable type-strain genomes for metagenomic binning, comparative biology and taxonomic classification.</title>
        <authorList>
            <person name="Goeker M."/>
        </authorList>
    </citation>
    <scope>NUCLEOTIDE SEQUENCE [LARGE SCALE GENOMIC DNA]</scope>
    <source>
        <strain evidence="2 3">DSM 29005</strain>
    </source>
</reference>
<accession>A0ABT9ZCR8</accession>
<evidence type="ECO:0000313" key="2">
    <source>
        <dbReference type="EMBL" id="MDQ0229642.1"/>
    </source>
</evidence>
<sequence length="144" mass="16144">MEEKRKRDTCSIPTLIPELKRPHKVRKELVQHEICGNIKQLSNERLERYWRAFGICPLPSATVTVLNSSHCKMTVKADLDGDGISEATLFILTEKDQSKSITIGSIAALEISCFSEKGAFLCSGRYSILLDYEKDCLGGEDTYV</sequence>
<keyword evidence="3" id="KW-1185">Reference proteome</keyword>
<comment type="caution">
    <text evidence="2">The sequence shown here is derived from an EMBL/GenBank/DDBJ whole genome shotgun (WGS) entry which is preliminary data.</text>
</comment>
<dbReference type="Proteomes" id="UP001234495">
    <property type="component" value="Unassembled WGS sequence"/>
</dbReference>
<proteinExistence type="predicted"/>
<protein>
    <recommendedName>
        <fullName evidence="1">Endospore appendages core domain-containing protein</fullName>
    </recommendedName>
</protein>
<organism evidence="2 3">
    <name type="scientific">Metabacillus malikii</name>
    <dbReference type="NCBI Taxonomy" id="1504265"/>
    <lineage>
        <taxon>Bacteria</taxon>
        <taxon>Bacillati</taxon>
        <taxon>Bacillota</taxon>
        <taxon>Bacilli</taxon>
        <taxon>Bacillales</taxon>
        <taxon>Bacillaceae</taxon>
        <taxon>Metabacillus</taxon>
    </lineage>
</organism>
<gene>
    <name evidence="2" type="ORF">J2S19_000894</name>
</gene>
<dbReference type="Pfam" id="PF13157">
    <property type="entry name" value="Enas"/>
    <property type="match status" value="1"/>
</dbReference>
<name>A0ABT9ZCR8_9BACI</name>
<dbReference type="EMBL" id="JAUSUD010000003">
    <property type="protein sequence ID" value="MDQ0229642.1"/>
    <property type="molecule type" value="Genomic_DNA"/>
</dbReference>
<evidence type="ECO:0000259" key="1">
    <source>
        <dbReference type="Pfam" id="PF13157"/>
    </source>
</evidence>
<dbReference type="InterPro" id="IPR025055">
    <property type="entry name" value="Ena_core"/>
</dbReference>